<gene>
    <name evidence="2" type="ORF">HZH68_008330</name>
</gene>
<evidence type="ECO:0000313" key="2">
    <source>
        <dbReference type="EMBL" id="KAF7399738.1"/>
    </source>
</evidence>
<feature type="compositionally biased region" description="Basic and acidic residues" evidence="1">
    <location>
        <begin position="69"/>
        <end position="87"/>
    </location>
</feature>
<dbReference type="Proteomes" id="UP000617340">
    <property type="component" value="Unassembled WGS sequence"/>
</dbReference>
<proteinExistence type="predicted"/>
<reference evidence="2" key="1">
    <citation type="journal article" date="2020" name="G3 (Bethesda)">
        <title>High-Quality Assemblies for Three Invasive Social Wasps from the &lt;i&gt;Vespula&lt;/i&gt; Genus.</title>
        <authorList>
            <person name="Harrop T.W.R."/>
            <person name="Guhlin J."/>
            <person name="McLaughlin G.M."/>
            <person name="Permina E."/>
            <person name="Stockwell P."/>
            <person name="Gilligan J."/>
            <person name="Le Lec M.F."/>
            <person name="Gruber M.A.M."/>
            <person name="Quinn O."/>
            <person name="Lovegrove M."/>
            <person name="Duncan E.J."/>
            <person name="Remnant E.J."/>
            <person name="Van Eeckhoven J."/>
            <person name="Graham B."/>
            <person name="Knapp R.A."/>
            <person name="Langford K.W."/>
            <person name="Kronenberg Z."/>
            <person name="Press M.O."/>
            <person name="Eacker S.M."/>
            <person name="Wilson-Rankin E.E."/>
            <person name="Purcell J."/>
            <person name="Lester P.J."/>
            <person name="Dearden P.K."/>
        </authorList>
    </citation>
    <scope>NUCLEOTIDE SEQUENCE</scope>
    <source>
        <strain evidence="2">Linc-1</strain>
    </source>
</reference>
<evidence type="ECO:0000313" key="3">
    <source>
        <dbReference type="Proteomes" id="UP000617340"/>
    </source>
</evidence>
<evidence type="ECO:0000256" key="1">
    <source>
        <dbReference type="SAM" id="MobiDB-lite"/>
    </source>
</evidence>
<protein>
    <submittedName>
        <fullName evidence="2">Uncharacterized protein</fullName>
    </submittedName>
</protein>
<organism evidence="2 3">
    <name type="scientific">Vespula germanica</name>
    <name type="common">German yellow jacket</name>
    <name type="synonym">Paravespula germanica</name>
    <dbReference type="NCBI Taxonomy" id="30212"/>
    <lineage>
        <taxon>Eukaryota</taxon>
        <taxon>Metazoa</taxon>
        <taxon>Ecdysozoa</taxon>
        <taxon>Arthropoda</taxon>
        <taxon>Hexapoda</taxon>
        <taxon>Insecta</taxon>
        <taxon>Pterygota</taxon>
        <taxon>Neoptera</taxon>
        <taxon>Endopterygota</taxon>
        <taxon>Hymenoptera</taxon>
        <taxon>Apocrita</taxon>
        <taxon>Aculeata</taxon>
        <taxon>Vespoidea</taxon>
        <taxon>Vespidae</taxon>
        <taxon>Vespinae</taxon>
        <taxon>Vespula</taxon>
    </lineage>
</organism>
<dbReference type="EMBL" id="JACSDZ010000007">
    <property type="protein sequence ID" value="KAF7399738.1"/>
    <property type="molecule type" value="Genomic_DNA"/>
</dbReference>
<name>A0A834N9Y5_VESGE</name>
<keyword evidence="3" id="KW-1185">Reference proteome</keyword>
<dbReference type="AlphaFoldDB" id="A0A834N9Y5"/>
<feature type="compositionally biased region" description="Basic and acidic residues" evidence="1">
    <location>
        <begin position="48"/>
        <end position="61"/>
    </location>
</feature>
<sequence>MGVGLEESVAFRLMSHNNFSIKRQTRHENYPSRRLHERRPRSDNTIFEGRRSATREGERRMALPTPLADDLRAKENEGEGVRAHAYDSCEDDDGTGVGDGDGEIVVVVVIVVVVEVVEGR</sequence>
<comment type="caution">
    <text evidence="2">The sequence shown here is derived from an EMBL/GenBank/DDBJ whole genome shotgun (WGS) entry which is preliminary data.</text>
</comment>
<accession>A0A834N9Y5</accession>
<feature type="region of interest" description="Disordered" evidence="1">
    <location>
        <begin position="23"/>
        <end position="100"/>
    </location>
</feature>